<feature type="non-terminal residue" evidence="2">
    <location>
        <position position="1"/>
    </location>
</feature>
<dbReference type="EMBL" id="BARS01027208">
    <property type="protein sequence ID" value="GAG09341.1"/>
    <property type="molecule type" value="Genomic_DNA"/>
</dbReference>
<dbReference type="PANTHER" id="PTHR32294">
    <property type="entry name" value="DNA POLYMERASE III SUBUNIT ALPHA"/>
    <property type="match status" value="1"/>
</dbReference>
<evidence type="ECO:0000259" key="1">
    <source>
        <dbReference type="Pfam" id="PF14579"/>
    </source>
</evidence>
<comment type="caution">
    <text evidence="2">The sequence shown here is derived from an EMBL/GenBank/DDBJ whole genome shotgun (WGS) entry which is preliminary data.</text>
</comment>
<organism evidence="2">
    <name type="scientific">marine sediment metagenome</name>
    <dbReference type="NCBI Taxonomy" id="412755"/>
    <lineage>
        <taxon>unclassified sequences</taxon>
        <taxon>metagenomes</taxon>
        <taxon>ecological metagenomes</taxon>
    </lineage>
</organism>
<dbReference type="InterPro" id="IPR004805">
    <property type="entry name" value="DnaE2/DnaE/PolC"/>
</dbReference>
<dbReference type="GO" id="GO:0006260">
    <property type="term" value="P:DNA replication"/>
    <property type="evidence" value="ECO:0007669"/>
    <property type="project" value="InterPro"/>
</dbReference>
<dbReference type="Pfam" id="PF14579">
    <property type="entry name" value="HHH_6"/>
    <property type="match status" value="1"/>
</dbReference>
<dbReference type="InterPro" id="IPR029460">
    <property type="entry name" value="DNAPol_HHH"/>
</dbReference>
<dbReference type="AlphaFoldDB" id="X0W9M6"/>
<reference evidence="2" key="1">
    <citation type="journal article" date="2014" name="Front. Microbiol.">
        <title>High frequency of phylogenetically diverse reductive dehalogenase-homologous genes in deep subseafloor sedimentary metagenomes.</title>
        <authorList>
            <person name="Kawai M."/>
            <person name="Futagami T."/>
            <person name="Toyoda A."/>
            <person name="Takaki Y."/>
            <person name="Nishi S."/>
            <person name="Hori S."/>
            <person name="Arai W."/>
            <person name="Tsubouchi T."/>
            <person name="Morono Y."/>
            <person name="Uchiyama I."/>
            <person name="Ito T."/>
            <person name="Fujiyama A."/>
            <person name="Inagaki F."/>
            <person name="Takami H."/>
        </authorList>
    </citation>
    <scope>NUCLEOTIDE SEQUENCE</scope>
    <source>
        <strain evidence="2">Expedition CK06-06</strain>
    </source>
</reference>
<dbReference type="Gene3D" id="1.10.150.870">
    <property type="match status" value="1"/>
</dbReference>
<feature type="non-terminal residue" evidence="2">
    <location>
        <position position="266"/>
    </location>
</feature>
<dbReference type="GO" id="GO:0008408">
    <property type="term" value="F:3'-5' exonuclease activity"/>
    <property type="evidence" value="ECO:0007669"/>
    <property type="project" value="InterPro"/>
</dbReference>
<sequence>LFRRAISSRSPVEMEKQRDNFLKKAINQGNTKKEAEKIFNLISKFAHYGFNKAHSTSYALISFVTCYLKVHYPAYYLASMLTYGMGYYSPDRYIQEARRFNVKVLLPDINKSGAGFSIEEGAIRVGLGKIKGMGEKHLKSILSLREKCKRFNSLYDFCYKTTPLRINQPLIENLIKVGALDFTAYPRSALLTLLPLTLNEAREKKAKDGAQNKISEERELYNSELIASDSIPAYHFSKSFQMSLEKEILDIYITNYPLKKYDKILA</sequence>
<proteinExistence type="predicted"/>
<evidence type="ECO:0000313" key="2">
    <source>
        <dbReference type="EMBL" id="GAG09341.1"/>
    </source>
</evidence>
<protein>
    <recommendedName>
        <fullName evidence="1">DNA polymerase helix-hairpin-helix motif domain-containing protein</fullName>
    </recommendedName>
</protein>
<feature type="domain" description="DNA polymerase helix-hairpin-helix motif" evidence="1">
    <location>
        <begin position="101"/>
        <end position="189"/>
    </location>
</feature>
<gene>
    <name evidence="2" type="ORF">S01H1_42763</name>
</gene>
<name>X0W9M6_9ZZZZ</name>
<accession>X0W9M6</accession>